<dbReference type="VEuPathDB" id="FungiDB:sscle_14g102240"/>
<organism evidence="2 3">
    <name type="scientific">Sclerotinia sclerotiorum (strain ATCC 18683 / 1980 / Ss-1)</name>
    <name type="common">White mold</name>
    <name type="synonym">Whetzelinia sclerotiorum</name>
    <dbReference type="NCBI Taxonomy" id="665079"/>
    <lineage>
        <taxon>Eukaryota</taxon>
        <taxon>Fungi</taxon>
        <taxon>Dikarya</taxon>
        <taxon>Ascomycota</taxon>
        <taxon>Pezizomycotina</taxon>
        <taxon>Leotiomycetes</taxon>
        <taxon>Helotiales</taxon>
        <taxon>Sclerotiniaceae</taxon>
        <taxon>Sclerotinia</taxon>
    </lineage>
</organism>
<feature type="region of interest" description="Disordered" evidence="1">
    <location>
        <begin position="51"/>
        <end position="100"/>
    </location>
</feature>
<accession>A0A1D9QKI5</accession>
<evidence type="ECO:0000313" key="2">
    <source>
        <dbReference type="EMBL" id="APA15454.1"/>
    </source>
</evidence>
<name>A0A1D9QKI5_SCLS1</name>
<evidence type="ECO:0000256" key="1">
    <source>
        <dbReference type="SAM" id="MobiDB-lite"/>
    </source>
</evidence>
<gene>
    <name evidence="2" type="ORF">sscle_14g102240</name>
</gene>
<evidence type="ECO:0000313" key="3">
    <source>
        <dbReference type="Proteomes" id="UP000177798"/>
    </source>
</evidence>
<protein>
    <submittedName>
        <fullName evidence="2">Uncharacterized protein</fullName>
    </submittedName>
</protein>
<proteinExistence type="predicted"/>
<dbReference type="EMBL" id="CP017827">
    <property type="protein sequence ID" value="APA15454.1"/>
    <property type="molecule type" value="Genomic_DNA"/>
</dbReference>
<feature type="compositionally biased region" description="Polar residues" evidence="1">
    <location>
        <begin position="51"/>
        <end position="97"/>
    </location>
</feature>
<sequence>MNNYPADDSLPESIGTGSSANPRIRPKRAIFSTSHLKHNLIKSDIPISDSNTQRLRNRANIPNITPVTRSSNILPSESSSRPRRNTASSGAVSTAEESSMPISISTISSNRLMTTNISQTESISHHLVSSELRGQLASRSYSSGGTFTDKSLSATNYRSDCYTSNPYYLYTLSGNFDQEFDGLIPQLIENAASFTQQSQNRITMLDSKKDELFFSKAESCYILGIQSLELFFKNMKDIRKRPT</sequence>
<reference evidence="3" key="1">
    <citation type="journal article" date="2017" name="Genome Biol. Evol.">
        <title>The complete genome sequence of the phytopathogenic fungus Sclerotinia sclerotiorum reveals insights into the genome architecture of broad host range pathogens.</title>
        <authorList>
            <person name="Derbyshire M."/>
            <person name="Denton-Giles M."/>
            <person name="Hegedus D."/>
            <person name="Seifbarghy S."/>
            <person name="Rollins J."/>
            <person name="van Kan J."/>
            <person name="Seidl M.F."/>
            <person name="Faino L."/>
            <person name="Mbengue M."/>
            <person name="Navaud O."/>
            <person name="Raffaele S."/>
            <person name="Hammond-Kosack K."/>
            <person name="Heard S."/>
            <person name="Oliver R."/>
        </authorList>
    </citation>
    <scope>NUCLEOTIDE SEQUENCE [LARGE SCALE GENOMIC DNA]</scope>
    <source>
        <strain evidence="3">ATCC 18683 / 1980 / Ss-1</strain>
    </source>
</reference>
<dbReference type="Proteomes" id="UP000177798">
    <property type="component" value="Chromosome 14"/>
</dbReference>
<feature type="region of interest" description="Disordered" evidence="1">
    <location>
        <begin position="1"/>
        <end position="25"/>
    </location>
</feature>
<dbReference type="AlphaFoldDB" id="A0A1D9QKI5"/>